<feature type="transmembrane region" description="Helical" evidence="10">
    <location>
        <begin position="346"/>
        <end position="367"/>
    </location>
</feature>
<dbReference type="PRINTS" id="PR00237">
    <property type="entry name" value="GPCRRHODOPSN"/>
</dbReference>
<reference evidence="12 13" key="1">
    <citation type="journal article" date="2021" name="Elife">
        <title>Chloroplast acquisition without the gene transfer in kleptoplastic sea slugs, Plakobranchus ocellatus.</title>
        <authorList>
            <person name="Maeda T."/>
            <person name="Takahashi S."/>
            <person name="Yoshida T."/>
            <person name="Shimamura S."/>
            <person name="Takaki Y."/>
            <person name="Nagai Y."/>
            <person name="Toyoda A."/>
            <person name="Suzuki Y."/>
            <person name="Arimoto A."/>
            <person name="Ishii H."/>
            <person name="Satoh N."/>
            <person name="Nishiyama T."/>
            <person name="Hasebe M."/>
            <person name="Maruyama T."/>
            <person name="Minagawa J."/>
            <person name="Obokata J."/>
            <person name="Shigenobu S."/>
        </authorList>
    </citation>
    <scope>NUCLEOTIDE SEQUENCE [LARGE SCALE GENOMIC DNA]</scope>
</reference>
<evidence type="ECO:0000256" key="1">
    <source>
        <dbReference type="ARBA" id="ARBA00004141"/>
    </source>
</evidence>
<keyword evidence="4 8" id="KW-0297">G-protein coupled receptor</keyword>
<dbReference type="PANTHER" id="PTHR24243:SF233">
    <property type="entry name" value="THYROTROPIN-RELEASING HORMONE RECEPTOR"/>
    <property type="match status" value="1"/>
</dbReference>
<feature type="transmembrane region" description="Helical" evidence="10">
    <location>
        <begin position="306"/>
        <end position="326"/>
    </location>
</feature>
<feature type="transmembrane region" description="Helical" evidence="10">
    <location>
        <begin position="243"/>
        <end position="262"/>
    </location>
</feature>
<evidence type="ECO:0000256" key="2">
    <source>
        <dbReference type="ARBA" id="ARBA00022692"/>
    </source>
</evidence>
<feature type="transmembrane region" description="Helical" evidence="10">
    <location>
        <begin position="181"/>
        <end position="204"/>
    </location>
</feature>
<keyword evidence="6 8" id="KW-0675">Receptor</keyword>
<protein>
    <submittedName>
        <fullName evidence="12">Chemosensory receptor A</fullName>
    </submittedName>
</protein>
<keyword evidence="7 8" id="KW-0807">Transducer</keyword>
<evidence type="ECO:0000256" key="4">
    <source>
        <dbReference type="ARBA" id="ARBA00023040"/>
    </source>
</evidence>
<keyword evidence="2 8" id="KW-0812">Transmembrane</keyword>
<evidence type="ECO:0000256" key="10">
    <source>
        <dbReference type="SAM" id="Phobius"/>
    </source>
</evidence>
<dbReference type="Proteomes" id="UP000762676">
    <property type="component" value="Unassembled WGS sequence"/>
</dbReference>
<name>A0AAV4K2T1_9GAST</name>
<dbReference type="InterPro" id="IPR017452">
    <property type="entry name" value="GPCR_Rhodpsn_7TM"/>
</dbReference>
<comment type="subcellular location">
    <subcellularLocation>
        <location evidence="1">Membrane</location>
        <topology evidence="1">Multi-pass membrane protein</topology>
    </subcellularLocation>
</comment>
<evidence type="ECO:0000256" key="9">
    <source>
        <dbReference type="SAM" id="MobiDB-lite"/>
    </source>
</evidence>
<evidence type="ECO:0000256" key="8">
    <source>
        <dbReference type="RuleBase" id="RU000688"/>
    </source>
</evidence>
<proteinExistence type="inferred from homology"/>
<evidence type="ECO:0000313" key="13">
    <source>
        <dbReference type="Proteomes" id="UP000762676"/>
    </source>
</evidence>
<sequence>MDQYYFGFQTQRAVYFQRCAARMLSTENSTAAAGVAGVATGPTTPYFFEFLDERKRKIIEIIMDYVLMFSISVLGVITNTLVIIVYAKQGFRESVAISMTTIALWDLVKCAAGILNTSSGILSLFDPVVAFSWTNITTVVFDYLISFSTYVTSVLAAYVAVERCLCVTFPLKVKWLLTPRVTFIACLTISVVVFGGFAIMFGIYDIVWTWSASFNATVAIYRKNDFYKSNEGPLFAYYNLSGTTWPIASFVVIVIATIIIVAKLREGSKFRAGSSNNDGSSAKNSSDQQKPQAQNYVKRDRQVVKMLLVIIIIYIIALAPRIIVYICKYLFYDFYFLRRGHHMFQFVVYICLTLDVLNGAVNFFVFYKMSSSFRATFQTMATFCKSSTTTSTSK</sequence>
<evidence type="ECO:0000259" key="11">
    <source>
        <dbReference type="PROSITE" id="PS50262"/>
    </source>
</evidence>
<dbReference type="GO" id="GO:0008528">
    <property type="term" value="F:G protein-coupled peptide receptor activity"/>
    <property type="evidence" value="ECO:0007669"/>
    <property type="project" value="InterPro"/>
</dbReference>
<evidence type="ECO:0000256" key="6">
    <source>
        <dbReference type="ARBA" id="ARBA00023170"/>
    </source>
</evidence>
<feature type="transmembrane region" description="Helical" evidence="10">
    <location>
        <begin position="143"/>
        <end position="161"/>
    </location>
</feature>
<accession>A0AAV4K2T1</accession>
<gene>
    <name evidence="12" type="ORF">ElyMa_005242600</name>
</gene>
<dbReference type="InterPro" id="IPR019427">
    <property type="entry name" value="7TM_GPCR_serpentine_rcpt_Srw"/>
</dbReference>
<dbReference type="SUPFAM" id="SSF81321">
    <property type="entry name" value="Family A G protein-coupled receptor-like"/>
    <property type="match status" value="1"/>
</dbReference>
<feature type="compositionally biased region" description="Polar residues" evidence="9">
    <location>
        <begin position="273"/>
        <end position="294"/>
    </location>
</feature>
<feature type="domain" description="G-protein coupled receptors family 1 profile" evidence="11">
    <location>
        <begin position="78"/>
        <end position="366"/>
    </location>
</feature>
<dbReference type="AlphaFoldDB" id="A0AAV4K2T1"/>
<evidence type="ECO:0000256" key="7">
    <source>
        <dbReference type="ARBA" id="ARBA00023224"/>
    </source>
</evidence>
<dbReference type="PANTHER" id="PTHR24243">
    <property type="entry name" value="G-PROTEIN COUPLED RECEPTOR"/>
    <property type="match status" value="1"/>
</dbReference>
<dbReference type="GO" id="GO:0005886">
    <property type="term" value="C:plasma membrane"/>
    <property type="evidence" value="ECO:0007669"/>
    <property type="project" value="TreeGrafter"/>
</dbReference>
<evidence type="ECO:0000256" key="3">
    <source>
        <dbReference type="ARBA" id="ARBA00022989"/>
    </source>
</evidence>
<keyword evidence="3 10" id="KW-1133">Transmembrane helix</keyword>
<evidence type="ECO:0000313" key="12">
    <source>
        <dbReference type="EMBL" id="GFS27171.1"/>
    </source>
</evidence>
<dbReference type="PROSITE" id="PS00237">
    <property type="entry name" value="G_PROTEIN_RECEP_F1_1"/>
    <property type="match status" value="1"/>
</dbReference>
<comment type="similarity">
    <text evidence="8">Belongs to the G-protein coupled receptor 1 family.</text>
</comment>
<comment type="caution">
    <text evidence="12">The sequence shown here is derived from an EMBL/GenBank/DDBJ whole genome shotgun (WGS) entry which is preliminary data.</text>
</comment>
<feature type="transmembrane region" description="Helical" evidence="10">
    <location>
        <begin position="65"/>
        <end position="87"/>
    </location>
</feature>
<organism evidence="12 13">
    <name type="scientific">Elysia marginata</name>
    <dbReference type="NCBI Taxonomy" id="1093978"/>
    <lineage>
        <taxon>Eukaryota</taxon>
        <taxon>Metazoa</taxon>
        <taxon>Spiralia</taxon>
        <taxon>Lophotrochozoa</taxon>
        <taxon>Mollusca</taxon>
        <taxon>Gastropoda</taxon>
        <taxon>Heterobranchia</taxon>
        <taxon>Euthyneura</taxon>
        <taxon>Panpulmonata</taxon>
        <taxon>Sacoglossa</taxon>
        <taxon>Placobranchoidea</taxon>
        <taxon>Plakobranchidae</taxon>
        <taxon>Elysia</taxon>
    </lineage>
</organism>
<dbReference type="Gene3D" id="1.20.1070.10">
    <property type="entry name" value="Rhodopsin 7-helix transmembrane proteins"/>
    <property type="match status" value="1"/>
</dbReference>
<keyword evidence="13" id="KW-1185">Reference proteome</keyword>
<dbReference type="EMBL" id="BMAT01010459">
    <property type="protein sequence ID" value="GFS27171.1"/>
    <property type="molecule type" value="Genomic_DNA"/>
</dbReference>
<feature type="region of interest" description="Disordered" evidence="9">
    <location>
        <begin position="271"/>
        <end position="294"/>
    </location>
</feature>
<dbReference type="InterPro" id="IPR000276">
    <property type="entry name" value="GPCR_Rhodpsn"/>
</dbReference>
<keyword evidence="5 10" id="KW-0472">Membrane</keyword>
<dbReference type="PROSITE" id="PS50262">
    <property type="entry name" value="G_PROTEIN_RECEP_F1_2"/>
    <property type="match status" value="1"/>
</dbReference>
<evidence type="ECO:0000256" key="5">
    <source>
        <dbReference type="ARBA" id="ARBA00023136"/>
    </source>
</evidence>
<dbReference type="Pfam" id="PF10324">
    <property type="entry name" value="7TM_GPCR_Srw"/>
    <property type="match status" value="1"/>
</dbReference>